<evidence type="ECO:0000259" key="1">
    <source>
        <dbReference type="Pfam" id="PF12641"/>
    </source>
</evidence>
<evidence type="ECO:0000313" key="3">
    <source>
        <dbReference type="Proteomes" id="UP000886890"/>
    </source>
</evidence>
<comment type="caution">
    <text evidence="2">The sequence shown here is derived from an EMBL/GenBank/DDBJ whole genome shotgun (WGS) entry which is preliminary data.</text>
</comment>
<reference evidence="2" key="2">
    <citation type="submission" date="2021-04" db="EMBL/GenBank/DDBJ databases">
        <authorList>
            <person name="Gilroy R."/>
        </authorList>
    </citation>
    <scope>NUCLEOTIDE SEQUENCE</scope>
    <source>
        <strain evidence="2">CHK183-1962</strain>
    </source>
</reference>
<dbReference type="InterPro" id="IPR008254">
    <property type="entry name" value="Flavodoxin/NO_synth"/>
</dbReference>
<proteinExistence type="predicted"/>
<dbReference type="GO" id="GO:0009055">
    <property type="term" value="F:electron transfer activity"/>
    <property type="evidence" value="ECO:0007669"/>
    <property type="project" value="InterPro"/>
</dbReference>
<dbReference type="InterPro" id="IPR054633">
    <property type="entry name" value="BilS"/>
</dbReference>
<dbReference type="InterPro" id="IPR029039">
    <property type="entry name" value="Flavoprotein-like_sf"/>
</dbReference>
<dbReference type="InterPro" id="IPR001226">
    <property type="entry name" value="Flavodoxin_CS"/>
</dbReference>
<protein>
    <submittedName>
        <fullName evidence="2">Flavodoxin family protein</fullName>
    </submittedName>
</protein>
<reference evidence="2" key="1">
    <citation type="journal article" date="2021" name="PeerJ">
        <title>Extensive microbial diversity within the chicken gut microbiome revealed by metagenomics and culture.</title>
        <authorList>
            <person name="Gilroy R."/>
            <person name="Ravi A."/>
            <person name="Getino M."/>
            <person name="Pursley I."/>
            <person name="Horton D.L."/>
            <person name="Alikhan N.F."/>
            <person name="Baker D."/>
            <person name="Gharbi K."/>
            <person name="Hall N."/>
            <person name="Watson M."/>
            <person name="Adriaenssens E.M."/>
            <person name="Foster-Nyarko E."/>
            <person name="Jarju S."/>
            <person name="Secka A."/>
            <person name="Antonio M."/>
            <person name="Oren A."/>
            <person name="Chaudhuri R.R."/>
            <person name="La Ragione R."/>
            <person name="Hildebrand F."/>
            <person name="Pallen M.J."/>
        </authorList>
    </citation>
    <scope>NUCLEOTIDE SEQUENCE</scope>
    <source>
        <strain evidence="2">CHK183-1962</strain>
    </source>
</reference>
<dbReference type="Gene3D" id="3.40.50.360">
    <property type="match status" value="1"/>
</dbReference>
<dbReference type="Pfam" id="PF12641">
    <property type="entry name" value="Flavodoxin_3"/>
    <property type="match status" value="1"/>
</dbReference>
<feature type="domain" description="Flavodoxin-like" evidence="1">
    <location>
        <begin position="4"/>
        <end position="164"/>
    </location>
</feature>
<dbReference type="NCBIfam" id="NF045594">
    <property type="entry name" value="flavodox_BilS"/>
    <property type="match status" value="1"/>
</dbReference>
<dbReference type="PROSITE" id="PS00201">
    <property type="entry name" value="FLAVODOXIN"/>
    <property type="match status" value="1"/>
</dbReference>
<dbReference type="SUPFAM" id="SSF52218">
    <property type="entry name" value="Flavoproteins"/>
    <property type="match status" value="1"/>
</dbReference>
<dbReference type="EMBL" id="DXEK01000194">
    <property type="protein sequence ID" value="HIX78291.1"/>
    <property type="molecule type" value="Genomic_DNA"/>
</dbReference>
<name>A0A9D1XFN6_9FIRM</name>
<evidence type="ECO:0000313" key="2">
    <source>
        <dbReference type="EMBL" id="HIX78291.1"/>
    </source>
</evidence>
<dbReference type="GO" id="GO:0016651">
    <property type="term" value="F:oxidoreductase activity, acting on NAD(P)H"/>
    <property type="evidence" value="ECO:0007669"/>
    <property type="project" value="UniProtKB-ARBA"/>
</dbReference>
<organism evidence="2 3">
    <name type="scientific">Candidatus Fusicatenibacter merdavium</name>
    <dbReference type="NCBI Taxonomy" id="2838600"/>
    <lineage>
        <taxon>Bacteria</taxon>
        <taxon>Bacillati</taxon>
        <taxon>Bacillota</taxon>
        <taxon>Clostridia</taxon>
        <taxon>Lachnospirales</taxon>
        <taxon>Lachnospiraceae</taxon>
        <taxon>Fusicatenibacter</taxon>
    </lineage>
</organism>
<dbReference type="GO" id="GO:0010181">
    <property type="term" value="F:FMN binding"/>
    <property type="evidence" value="ECO:0007669"/>
    <property type="project" value="InterPro"/>
</dbReference>
<gene>
    <name evidence="2" type="ORF">H9734_11990</name>
</gene>
<dbReference type="Proteomes" id="UP000886890">
    <property type="component" value="Unassembled WGS sequence"/>
</dbReference>
<sequence>MKYLVVYSSRTGNTEMLAKQVKKTLGAEECLSFGAPSEEARAAAEHAEVIFAGFWTDKGNCEEPMGEFLEGLENAKIVLFGTAGFGQSQDYFNRILANVKGHLNGSNRVVGAWMCQGKMPLSVRKRYEAMQEQDPERAAQLIANFDQALGHPDAGDLEAFRGFIGNLFHCIGKESAKQS</sequence>
<dbReference type="AlphaFoldDB" id="A0A9D1XFN6"/>
<accession>A0A9D1XFN6</accession>